<dbReference type="GO" id="GO:0098553">
    <property type="term" value="C:lumenal side of endoplasmic reticulum membrane"/>
    <property type="evidence" value="ECO:0007669"/>
    <property type="project" value="UniProtKB-ARBA"/>
</dbReference>
<sequence length="364" mass="41514">SGSRPLLLLLAAALVPRDTCASEGLREDPAGVSAPTSPGSHSLRYFLTAVSRPGGEARVTAVGYVDDTQFVRFDSGDEEPRVEPRVPWAAPDGPEFWDWQMPMALSRVQIYLVNLRTLLRYYNLSDHGSHTIQWLYGCDVGRDGRFLRGYNQHAYDGRDYITLNEDLNFWVAADTAAQITRRKWEEAGEAEWWSAYLKEDCVRWLHTYLRKGKETLHPEPPKAHVAHHPRPEGGITLKCWALDFYPSEITLTWQRDGEELTQDMELVETRPTDNRTFQKWAAVVVPSGEEQRFTCHVQHEGLREPLVLRWGEDGPRASTITVVLLLVIGAVVWRKWRENTGREGQGLHSLFCLLWEAPHMRTGA</sequence>
<evidence type="ECO:0000256" key="10">
    <source>
        <dbReference type="ARBA" id="ARBA00023180"/>
    </source>
</evidence>
<keyword evidence="12" id="KW-0732">Signal</keyword>
<dbReference type="Gene3D" id="3.30.500.10">
    <property type="entry name" value="MHC class I-like antigen recognition-like"/>
    <property type="match status" value="1"/>
</dbReference>
<dbReference type="Pfam" id="PF00129">
    <property type="entry name" value="MHC_I"/>
    <property type="match status" value="1"/>
</dbReference>
<evidence type="ECO:0000313" key="15">
    <source>
        <dbReference type="Proteomes" id="UP000694385"/>
    </source>
</evidence>
<keyword evidence="7" id="KW-1133">Transmembrane helix</keyword>
<dbReference type="Proteomes" id="UP000694385">
    <property type="component" value="Unassembled WGS sequence"/>
</dbReference>
<protein>
    <recommendedName>
        <fullName evidence="13">Ig-like domain-containing protein</fullName>
    </recommendedName>
</protein>
<organism evidence="14 15">
    <name type="scientific">Jaculus jaculus</name>
    <name type="common">Lesser Egyptian jerboa</name>
    <dbReference type="NCBI Taxonomy" id="51337"/>
    <lineage>
        <taxon>Eukaryota</taxon>
        <taxon>Metazoa</taxon>
        <taxon>Chordata</taxon>
        <taxon>Craniata</taxon>
        <taxon>Vertebrata</taxon>
        <taxon>Euteleostomi</taxon>
        <taxon>Mammalia</taxon>
        <taxon>Eutheria</taxon>
        <taxon>Euarchontoglires</taxon>
        <taxon>Glires</taxon>
        <taxon>Rodentia</taxon>
        <taxon>Myomorpha</taxon>
        <taxon>Dipodoidea</taxon>
        <taxon>Dipodidae</taxon>
        <taxon>Dipodinae</taxon>
        <taxon>Jaculus</taxon>
    </lineage>
</organism>
<dbReference type="InterPro" id="IPR003597">
    <property type="entry name" value="Ig_C1-set"/>
</dbReference>
<dbReference type="GO" id="GO:0002486">
    <property type="term" value="P:antigen processing and presentation of endogenous peptide antigen via MHC class I via ER pathway, TAP-independent"/>
    <property type="evidence" value="ECO:0007669"/>
    <property type="project" value="TreeGrafter"/>
</dbReference>
<keyword evidence="4" id="KW-0490">MHC I</keyword>
<dbReference type="InterPro" id="IPR013783">
    <property type="entry name" value="Ig-like_fold"/>
</dbReference>
<dbReference type="FunFam" id="3.30.500.10:FF:000001">
    <property type="entry name" value="H-2 class I histocompatibility antigen, alpha chain"/>
    <property type="match status" value="1"/>
</dbReference>
<feature type="domain" description="Ig-like" evidence="13">
    <location>
        <begin position="221"/>
        <end position="309"/>
    </location>
</feature>
<dbReference type="PROSITE" id="PS00290">
    <property type="entry name" value="IG_MHC"/>
    <property type="match status" value="1"/>
</dbReference>
<dbReference type="InterPro" id="IPR001039">
    <property type="entry name" value="MHC_I_a_a1/a2"/>
</dbReference>
<feature type="signal peptide" evidence="12">
    <location>
        <begin position="1"/>
        <end position="21"/>
    </location>
</feature>
<dbReference type="GO" id="GO:0009897">
    <property type="term" value="C:external side of plasma membrane"/>
    <property type="evidence" value="ECO:0007669"/>
    <property type="project" value="TreeGrafter"/>
</dbReference>
<dbReference type="GO" id="GO:0005615">
    <property type="term" value="C:extracellular space"/>
    <property type="evidence" value="ECO:0007669"/>
    <property type="project" value="TreeGrafter"/>
</dbReference>
<evidence type="ECO:0000256" key="7">
    <source>
        <dbReference type="ARBA" id="ARBA00022989"/>
    </source>
</evidence>
<dbReference type="AlphaFoldDB" id="A0A8C5LGZ0"/>
<dbReference type="CDD" id="cd07698">
    <property type="entry name" value="IgC1_MHC_I_alpha3"/>
    <property type="match status" value="1"/>
</dbReference>
<evidence type="ECO:0000256" key="11">
    <source>
        <dbReference type="RuleBase" id="RU004439"/>
    </source>
</evidence>
<evidence type="ECO:0000256" key="9">
    <source>
        <dbReference type="ARBA" id="ARBA00023157"/>
    </source>
</evidence>
<evidence type="ECO:0000256" key="12">
    <source>
        <dbReference type="SAM" id="SignalP"/>
    </source>
</evidence>
<dbReference type="GO" id="GO:0001916">
    <property type="term" value="P:positive regulation of T cell mediated cytotoxicity"/>
    <property type="evidence" value="ECO:0007669"/>
    <property type="project" value="TreeGrafter"/>
</dbReference>
<dbReference type="SUPFAM" id="SSF54452">
    <property type="entry name" value="MHC antigen-recognition domain"/>
    <property type="match status" value="1"/>
</dbReference>
<dbReference type="PROSITE" id="PS50835">
    <property type="entry name" value="IG_LIKE"/>
    <property type="match status" value="1"/>
</dbReference>
<evidence type="ECO:0000256" key="1">
    <source>
        <dbReference type="ARBA" id="ARBA00002297"/>
    </source>
</evidence>
<dbReference type="GO" id="GO:0042605">
    <property type="term" value="F:peptide antigen binding"/>
    <property type="evidence" value="ECO:0007669"/>
    <property type="project" value="TreeGrafter"/>
</dbReference>
<dbReference type="SUPFAM" id="SSF48726">
    <property type="entry name" value="Immunoglobulin"/>
    <property type="match status" value="1"/>
</dbReference>
<reference evidence="14" key="1">
    <citation type="submission" date="2025-08" db="UniProtKB">
        <authorList>
            <consortium name="Ensembl"/>
        </authorList>
    </citation>
    <scope>IDENTIFICATION</scope>
</reference>
<keyword evidence="15" id="KW-1185">Reference proteome</keyword>
<evidence type="ECO:0000313" key="14">
    <source>
        <dbReference type="Ensembl" id="ENSJJAP00000022899.1"/>
    </source>
</evidence>
<evidence type="ECO:0000256" key="4">
    <source>
        <dbReference type="ARBA" id="ARBA00022451"/>
    </source>
</evidence>
<dbReference type="GO" id="GO:0006955">
    <property type="term" value="P:immune response"/>
    <property type="evidence" value="ECO:0007669"/>
    <property type="project" value="TreeGrafter"/>
</dbReference>
<dbReference type="SMART" id="SM00407">
    <property type="entry name" value="IGc1"/>
    <property type="match status" value="1"/>
</dbReference>
<keyword evidence="10" id="KW-0325">Glycoprotein</keyword>
<keyword evidence="8" id="KW-0472">Membrane</keyword>
<accession>A0A8C5LGZ0</accession>
<keyword evidence="9" id="KW-1015">Disulfide bond</keyword>
<dbReference type="GO" id="GO:0042612">
    <property type="term" value="C:MHC class I protein complex"/>
    <property type="evidence" value="ECO:0007669"/>
    <property type="project" value="UniProtKB-KW"/>
</dbReference>
<name>A0A8C5LGZ0_JACJA</name>
<comment type="similarity">
    <text evidence="3 11">Belongs to the MHC class I family.</text>
</comment>
<keyword evidence="6" id="KW-0391">Immunity</keyword>
<dbReference type="GO" id="GO:0005102">
    <property type="term" value="F:signaling receptor binding"/>
    <property type="evidence" value="ECO:0007669"/>
    <property type="project" value="TreeGrafter"/>
</dbReference>
<evidence type="ECO:0000256" key="8">
    <source>
        <dbReference type="ARBA" id="ARBA00023136"/>
    </source>
</evidence>
<dbReference type="InterPro" id="IPR037055">
    <property type="entry name" value="MHC_I-like_Ag-recog_sf"/>
</dbReference>
<evidence type="ECO:0000256" key="5">
    <source>
        <dbReference type="ARBA" id="ARBA00022692"/>
    </source>
</evidence>
<evidence type="ECO:0000256" key="3">
    <source>
        <dbReference type="ARBA" id="ARBA00006909"/>
    </source>
</evidence>
<evidence type="ECO:0000256" key="2">
    <source>
        <dbReference type="ARBA" id="ARBA00004479"/>
    </source>
</evidence>
<evidence type="ECO:0000259" key="13">
    <source>
        <dbReference type="PROSITE" id="PS50835"/>
    </source>
</evidence>
<dbReference type="InterPro" id="IPR007110">
    <property type="entry name" value="Ig-like_dom"/>
</dbReference>
<dbReference type="InterPro" id="IPR011161">
    <property type="entry name" value="MHC_I-like_Ag-recog"/>
</dbReference>
<dbReference type="InterPro" id="IPR050208">
    <property type="entry name" value="MHC_class-I_related"/>
</dbReference>
<dbReference type="InterPro" id="IPR003006">
    <property type="entry name" value="Ig/MHC_CS"/>
</dbReference>
<feature type="chain" id="PRO_5034814087" description="Ig-like domain-containing protein" evidence="12">
    <location>
        <begin position="22"/>
        <end position="364"/>
    </location>
</feature>
<dbReference type="Gene3D" id="2.60.40.10">
    <property type="entry name" value="Immunoglobulins"/>
    <property type="match status" value="1"/>
</dbReference>
<comment type="subcellular location">
    <subcellularLocation>
        <location evidence="2">Membrane</location>
        <topology evidence="2">Single-pass type I membrane protein</topology>
    </subcellularLocation>
</comment>
<dbReference type="Pfam" id="PF07654">
    <property type="entry name" value="C1-set"/>
    <property type="match status" value="1"/>
</dbReference>
<dbReference type="Ensembl" id="ENSJJAT00000029470.1">
    <property type="protein sequence ID" value="ENSJJAP00000022899.1"/>
    <property type="gene ID" value="ENSJJAG00000022795.1"/>
</dbReference>
<dbReference type="GO" id="GO:0030670">
    <property type="term" value="C:phagocytic vesicle membrane"/>
    <property type="evidence" value="ECO:0007669"/>
    <property type="project" value="UniProtKB-ARBA"/>
</dbReference>
<dbReference type="PANTHER" id="PTHR16675">
    <property type="entry name" value="MHC CLASS I-RELATED"/>
    <property type="match status" value="1"/>
</dbReference>
<evidence type="ECO:0000256" key="6">
    <source>
        <dbReference type="ARBA" id="ARBA00022859"/>
    </source>
</evidence>
<dbReference type="FunFam" id="2.60.40.10:FF:000014">
    <property type="entry name" value="H-2 class I histocompatibility antigen, alpha chain"/>
    <property type="match status" value="1"/>
</dbReference>
<comment type="function">
    <text evidence="1">Involved in the presentation of foreign antigens to the immune system.</text>
</comment>
<dbReference type="InterPro" id="IPR011162">
    <property type="entry name" value="MHC_I/II-like_Ag-recog"/>
</dbReference>
<reference evidence="14" key="2">
    <citation type="submission" date="2025-09" db="UniProtKB">
        <authorList>
            <consortium name="Ensembl"/>
        </authorList>
    </citation>
    <scope>IDENTIFICATION</scope>
</reference>
<dbReference type="GeneTree" id="ENSGT01120000271826"/>
<proteinExistence type="inferred from homology"/>
<dbReference type="PANTHER" id="PTHR16675:SF169">
    <property type="entry name" value="HLA CLASS I HISTOCOMPATIBILITY ANTIGEN, ALPHA CHAIN G"/>
    <property type="match status" value="1"/>
</dbReference>
<dbReference type="InterPro" id="IPR036179">
    <property type="entry name" value="Ig-like_dom_sf"/>
</dbReference>
<keyword evidence="5" id="KW-0812">Transmembrane</keyword>
<dbReference type="PRINTS" id="PR01638">
    <property type="entry name" value="MHCCLASSI"/>
</dbReference>
<dbReference type="GO" id="GO:0002476">
    <property type="term" value="P:antigen processing and presentation of endogenous peptide antigen via MHC class Ib"/>
    <property type="evidence" value="ECO:0007669"/>
    <property type="project" value="TreeGrafter"/>
</dbReference>